<dbReference type="InterPro" id="IPR006311">
    <property type="entry name" value="TAT_signal"/>
</dbReference>
<gene>
    <name evidence="1" type="ORF">EC9_08240</name>
</gene>
<proteinExistence type="predicted"/>
<reference evidence="1 2" key="1">
    <citation type="submission" date="2019-02" db="EMBL/GenBank/DDBJ databases">
        <title>Deep-cultivation of Planctomycetes and their phenomic and genomic characterization uncovers novel biology.</title>
        <authorList>
            <person name="Wiegand S."/>
            <person name="Jogler M."/>
            <person name="Boedeker C."/>
            <person name="Pinto D."/>
            <person name="Vollmers J."/>
            <person name="Rivas-Marin E."/>
            <person name="Kohn T."/>
            <person name="Peeters S.H."/>
            <person name="Heuer A."/>
            <person name="Rast P."/>
            <person name="Oberbeckmann S."/>
            <person name="Bunk B."/>
            <person name="Jeske O."/>
            <person name="Meyerdierks A."/>
            <person name="Storesund J.E."/>
            <person name="Kallscheuer N."/>
            <person name="Luecker S."/>
            <person name="Lage O.M."/>
            <person name="Pohl T."/>
            <person name="Merkel B.J."/>
            <person name="Hornburger P."/>
            <person name="Mueller R.-W."/>
            <person name="Bruemmer F."/>
            <person name="Labrenz M."/>
            <person name="Spormann A.M."/>
            <person name="Op den Camp H."/>
            <person name="Overmann J."/>
            <person name="Amann R."/>
            <person name="Jetten M.S.M."/>
            <person name="Mascher T."/>
            <person name="Medema M.H."/>
            <person name="Devos D.P."/>
            <person name="Kaster A.-K."/>
            <person name="Ovreas L."/>
            <person name="Rohde M."/>
            <person name="Galperin M.Y."/>
            <person name="Jogler C."/>
        </authorList>
    </citation>
    <scope>NUCLEOTIDE SEQUENCE [LARGE SCALE GENOMIC DNA]</scope>
    <source>
        <strain evidence="1 2">EC9</strain>
    </source>
</reference>
<dbReference type="AlphaFoldDB" id="A0A517LVK3"/>
<dbReference type="Proteomes" id="UP000319557">
    <property type="component" value="Chromosome"/>
</dbReference>
<organism evidence="1 2">
    <name type="scientific">Rosistilla ulvae</name>
    <dbReference type="NCBI Taxonomy" id="1930277"/>
    <lineage>
        <taxon>Bacteria</taxon>
        <taxon>Pseudomonadati</taxon>
        <taxon>Planctomycetota</taxon>
        <taxon>Planctomycetia</taxon>
        <taxon>Pirellulales</taxon>
        <taxon>Pirellulaceae</taxon>
        <taxon>Rosistilla</taxon>
    </lineage>
</organism>
<protein>
    <submittedName>
        <fullName evidence="1">Uncharacterized protein</fullName>
    </submittedName>
</protein>
<dbReference type="PROSITE" id="PS51318">
    <property type="entry name" value="TAT"/>
    <property type="match status" value="1"/>
</dbReference>
<accession>A0A517LVK3</accession>
<keyword evidence="2" id="KW-1185">Reference proteome</keyword>
<dbReference type="Gene3D" id="2.115.10.20">
    <property type="entry name" value="Glycosyl hydrolase domain, family 43"/>
    <property type="match status" value="1"/>
</dbReference>
<dbReference type="KEGG" id="ruv:EC9_08240"/>
<dbReference type="InterPro" id="IPR023296">
    <property type="entry name" value="Glyco_hydro_beta-prop_sf"/>
</dbReference>
<name>A0A517LVK3_9BACT</name>
<sequence length="517" mass="58449">MHTRRDWMKTAAVLGIAATGHAGVGPTAGADQPGNVKSNPIDIGSRRELFVDDYLIERFDGVRLELHRPQRREIVFRTDAPWEGNGSAYQSVFRDGDRFLMYYRGGHHTASKAYEKQKNSWETLCVAESRDGIHWTRPELGIVEFEGSTKNNLILDAKMVGEIGGSPAHTATFKDTNPDCPEEERYKIVIFGTKPRGLYLMVSADGVRFRLKSKKPFTTVGAFDSQNLMFWDSVGKVYREYHRQFDEGVRGIMTATSTDPSHFPEPQWLEYPDAPEQALYTNQIQPYYRAPHVFMGFPMRYVDRGWSPSMKQLPGLEEREYRAKGHPRYGTTVTDAAFMTSRDGESFSRWGEAFIRPGPSTKDSWVYGDNFIFWGMLQTKSDLDGAPDDISLYATEGYWQGNSTSVRRYTLRQDGFVSARAGWKGGSLLTKPFTFEGARLELNFATSAAGTVRVEIQDEAGKPIDGFTLEDCPEIFGDTIARTVTWNKTQDVSSLAGKPIRLRFELQDADVFSFKFS</sequence>
<evidence type="ECO:0000313" key="1">
    <source>
        <dbReference type="EMBL" id="QDS86651.1"/>
    </source>
</evidence>
<dbReference type="RefSeq" id="WP_218934573.1">
    <property type="nucleotide sequence ID" value="NZ_CP036261.1"/>
</dbReference>
<evidence type="ECO:0000313" key="2">
    <source>
        <dbReference type="Proteomes" id="UP000319557"/>
    </source>
</evidence>
<dbReference type="SUPFAM" id="SSF75005">
    <property type="entry name" value="Arabinanase/levansucrase/invertase"/>
    <property type="match status" value="1"/>
</dbReference>
<dbReference type="EMBL" id="CP036261">
    <property type="protein sequence ID" value="QDS86651.1"/>
    <property type="molecule type" value="Genomic_DNA"/>
</dbReference>